<sequence length="92" mass="10301">MKGVMRFPSLVDSPNMLLRITALLSLLCTLTSSKGTDRDVLQCTTKGFPSAWSETFNNLESFGNIYCSRLLADTVQHHSRAGKVSRLCHLRR</sequence>
<keyword evidence="2" id="KW-1185">Reference proteome</keyword>
<proteinExistence type="predicted"/>
<evidence type="ECO:0000313" key="1">
    <source>
        <dbReference type="EMBL" id="KAI9512113.1"/>
    </source>
</evidence>
<comment type="caution">
    <text evidence="1">The sequence shown here is derived from an EMBL/GenBank/DDBJ whole genome shotgun (WGS) entry which is preliminary data.</text>
</comment>
<evidence type="ECO:0000313" key="2">
    <source>
        <dbReference type="Proteomes" id="UP001207468"/>
    </source>
</evidence>
<gene>
    <name evidence="1" type="ORF">F5148DRAFT_129729</name>
</gene>
<reference evidence="1" key="1">
    <citation type="submission" date="2021-03" db="EMBL/GenBank/DDBJ databases">
        <title>Evolutionary priming and transition to the ectomycorrhizal habit in an iconic lineage of mushroom-forming fungi: is preadaptation a requirement?</title>
        <authorList>
            <consortium name="DOE Joint Genome Institute"/>
            <person name="Looney B.P."/>
            <person name="Miyauchi S."/>
            <person name="Morin E."/>
            <person name="Drula E."/>
            <person name="Courty P.E."/>
            <person name="Chicoki N."/>
            <person name="Fauchery L."/>
            <person name="Kohler A."/>
            <person name="Kuo A."/>
            <person name="LaButti K."/>
            <person name="Pangilinan J."/>
            <person name="Lipzen A."/>
            <person name="Riley R."/>
            <person name="Andreopoulos W."/>
            <person name="He G."/>
            <person name="Johnson J."/>
            <person name="Barry K.W."/>
            <person name="Grigoriev I.V."/>
            <person name="Nagy L."/>
            <person name="Hibbett D."/>
            <person name="Henrissat B."/>
            <person name="Matheny P.B."/>
            <person name="Labbe J."/>
            <person name="Martin A.F."/>
        </authorList>
    </citation>
    <scope>NUCLEOTIDE SEQUENCE</scope>
    <source>
        <strain evidence="1">BPL698</strain>
    </source>
</reference>
<name>A0ACC0UKD5_9AGAM</name>
<protein>
    <submittedName>
        <fullName evidence="1">Uncharacterized protein</fullName>
    </submittedName>
</protein>
<organism evidence="1 2">
    <name type="scientific">Russula earlei</name>
    <dbReference type="NCBI Taxonomy" id="71964"/>
    <lineage>
        <taxon>Eukaryota</taxon>
        <taxon>Fungi</taxon>
        <taxon>Dikarya</taxon>
        <taxon>Basidiomycota</taxon>
        <taxon>Agaricomycotina</taxon>
        <taxon>Agaricomycetes</taxon>
        <taxon>Russulales</taxon>
        <taxon>Russulaceae</taxon>
        <taxon>Russula</taxon>
    </lineage>
</organism>
<dbReference type="EMBL" id="JAGFNK010000013">
    <property type="protein sequence ID" value="KAI9512113.1"/>
    <property type="molecule type" value="Genomic_DNA"/>
</dbReference>
<dbReference type="Proteomes" id="UP001207468">
    <property type="component" value="Unassembled WGS sequence"/>
</dbReference>
<accession>A0ACC0UKD5</accession>